<comment type="subcellular location">
    <subcellularLocation>
        <location evidence="1">Nucleus</location>
    </subcellularLocation>
</comment>
<dbReference type="AlphaFoldDB" id="A0A9P3LFF5"/>
<accession>A0A9P3LFF5</accession>
<dbReference type="Gene3D" id="4.10.240.10">
    <property type="entry name" value="Zn(2)-C6 fungal-type DNA-binding domain"/>
    <property type="match status" value="1"/>
</dbReference>
<feature type="region of interest" description="Disordered" evidence="4">
    <location>
        <begin position="693"/>
        <end position="734"/>
    </location>
</feature>
<feature type="compositionally biased region" description="Low complexity" evidence="4">
    <location>
        <begin position="720"/>
        <end position="731"/>
    </location>
</feature>
<evidence type="ECO:0000259" key="5">
    <source>
        <dbReference type="PROSITE" id="PS50048"/>
    </source>
</evidence>
<dbReference type="Proteomes" id="UP000703269">
    <property type="component" value="Unassembled WGS sequence"/>
</dbReference>
<evidence type="ECO:0000256" key="3">
    <source>
        <dbReference type="ARBA" id="ARBA00023242"/>
    </source>
</evidence>
<dbReference type="PROSITE" id="PS00463">
    <property type="entry name" value="ZN2_CY6_FUNGAL_1"/>
    <property type="match status" value="1"/>
</dbReference>
<dbReference type="GO" id="GO:0000981">
    <property type="term" value="F:DNA-binding transcription factor activity, RNA polymerase II-specific"/>
    <property type="evidence" value="ECO:0007669"/>
    <property type="project" value="InterPro"/>
</dbReference>
<dbReference type="SMART" id="SM00066">
    <property type="entry name" value="GAL4"/>
    <property type="match status" value="1"/>
</dbReference>
<dbReference type="CDD" id="cd12148">
    <property type="entry name" value="fungal_TF_MHR"/>
    <property type="match status" value="1"/>
</dbReference>
<evidence type="ECO:0000313" key="7">
    <source>
        <dbReference type="Proteomes" id="UP000703269"/>
    </source>
</evidence>
<dbReference type="GO" id="GO:0003677">
    <property type="term" value="F:DNA binding"/>
    <property type="evidence" value="ECO:0007669"/>
    <property type="project" value="InterPro"/>
</dbReference>
<keyword evidence="3" id="KW-0539">Nucleus</keyword>
<keyword evidence="2" id="KW-0479">Metal-binding</keyword>
<dbReference type="OrthoDB" id="424974at2759"/>
<evidence type="ECO:0000313" key="6">
    <source>
        <dbReference type="EMBL" id="GJE93250.1"/>
    </source>
</evidence>
<name>A0A9P3LFF5_9APHY</name>
<protein>
    <submittedName>
        <fullName evidence="6">Zn(II)2Cys6 transcription factor</fullName>
    </submittedName>
</protein>
<evidence type="ECO:0000256" key="2">
    <source>
        <dbReference type="ARBA" id="ARBA00022723"/>
    </source>
</evidence>
<evidence type="ECO:0000256" key="1">
    <source>
        <dbReference type="ARBA" id="ARBA00004123"/>
    </source>
</evidence>
<dbReference type="CDD" id="cd00067">
    <property type="entry name" value="GAL4"/>
    <property type="match status" value="1"/>
</dbReference>
<dbReference type="GO" id="GO:0008270">
    <property type="term" value="F:zinc ion binding"/>
    <property type="evidence" value="ECO:0007669"/>
    <property type="project" value="InterPro"/>
</dbReference>
<dbReference type="EMBL" id="BPQB01000031">
    <property type="protein sequence ID" value="GJE93250.1"/>
    <property type="molecule type" value="Genomic_DNA"/>
</dbReference>
<dbReference type="GO" id="GO:0005634">
    <property type="term" value="C:nucleus"/>
    <property type="evidence" value="ECO:0007669"/>
    <property type="project" value="UniProtKB-SubCell"/>
</dbReference>
<dbReference type="PANTHER" id="PTHR31001">
    <property type="entry name" value="UNCHARACTERIZED TRANSCRIPTIONAL REGULATORY PROTEIN"/>
    <property type="match status" value="1"/>
</dbReference>
<gene>
    <name evidence="6" type="ORF">PsYK624_094090</name>
</gene>
<dbReference type="InterPro" id="IPR050613">
    <property type="entry name" value="Sec_Metabolite_Reg"/>
</dbReference>
<dbReference type="SMART" id="SM00906">
    <property type="entry name" value="Fungal_trans"/>
    <property type="match status" value="1"/>
</dbReference>
<sequence length="905" mass="99371">MPAEPRRASRKATSEEDIEAKRARGELSCAECRRLKLKCDKKVPCGSCVRRGCTTICPNGSLLAGQGTRFVLADTEQLHRKIAEMSERIRQLEDALAIFQSGISTDRHPLLRDELLTVKFGPEVRRSLDDEQSRNALSQSIDALGTLTIGERGETKYIGRSGGSEALIMANPCNIDNTPSLPPEVDDIELDLPDLSQDIHSLAFTFNFSLTPESHDAIMDKLESYLPPQPRAWALCETYLEQFTWWFRPIKRDELINEILIPIYRTVADPAKYGYHRKDESDSARCPHLLATLFMVLAVGALVDLTLPACSTEAEKYYRLGRMALSLRSVFDSPELETVQAMGLMAGYHSLCSFRYTLESAWTLSSLASKLAQSIGLHQDSAQWKLDDMIVQRRRNLFWELFILEMMHCLALGRPPSIALKHIDCKIPTDEESTAGESGHEFPGYWKWRFLFSQQVYAHIVDALVNARAPAYETVLDLDRQIRQTTLPPVRLYLRPDEDDYNNPSLCMQGYLMSQYRSVAMIYIHRTFFAQALLDHPDNPLASPYAPSFLAANRCASVVIKSFIHYYERCPNLIGRFWEVWTHAFSAGIILGLTVCRAPGVSMAASALVEMELVISLFAKGSTQSFRARQAHAILQVLKGKADRAYIKYRNRHGSPMLDIQLNFGPEFEVCPNRVAFFGGQTSVMSAELLNRRRAPRHKKSVSSPGPVPPPAGSPPPGGSPASTPGSAGVPQPLSDAFAQVHPSLVEYLALFPSGASLAVVDPPAAGQVPLGGVDARMNGSGMNGAGGMQGVARTPTVPSDAPGFGAFPNAPSFQPYYAGMPDAAAHEQQLPQMDGGLPPGFGGALPDAGLVALGVPDFGFTEDVMMTDHWMDLMRQTGVFDGVEGFPAGVPEAPQDGSAPSFSF</sequence>
<dbReference type="SUPFAM" id="SSF57701">
    <property type="entry name" value="Zn2/Cys6 DNA-binding domain"/>
    <property type="match status" value="1"/>
</dbReference>
<feature type="compositionally biased region" description="Pro residues" evidence="4">
    <location>
        <begin position="706"/>
        <end position="719"/>
    </location>
</feature>
<feature type="domain" description="Zn(2)-C6 fungal-type" evidence="5">
    <location>
        <begin position="28"/>
        <end position="57"/>
    </location>
</feature>
<keyword evidence="7" id="KW-1185">Reference proteome</keyword>
<dbReference type="PANTHER" id="PTHR31001:SF56">
    <property type="entry name" value="ZN(2)-C6 FUNGAL-TYPE DOMAIN-CONTAINING PROTEIN"/>
    <property type="match status" value="1"/>
</dbReference>
<reference evidence="6 7" key="1">
    <citation type="submission" date="2021-08" db="EMBL/GenBank/DDBJ databases">
        <title>Draft Genome Sequence of Phanerochaete sordida strain YK-624.</title>
        <authorList>
            <person name="Mori T."/>
            <person name="Dohra H."/>
            <person name="Suzuki T."/>
            <person name="Kawagishi H."/>
            <person name="Hirai H."/>
        </authorList>
    </citation>
    <scope>NUCLEOTIDE SEQUENCE [LARGE SCALE GENOMIC DNA]</scope>
    <source>
        <strain evidence="6 7">YK-624</strain>
    </source>
</reference>
<comment type="caution">
    <text evidence="6">The sequence shown here is derived from an EMBL/GenBank/DDBJ whole genome shotgun (WGS) entry which is preliminary data.</text>
</comment>
<dbReference type="InterPro" id="IPR036864">
    <property type="entry name" value="Zn2-C6_fun-type_DNA-bd_sf"/>
</dbReference>
<organism evidence="6 7">
    <name type="scientific">Phanerochaete sordida</name>
    <dbReference type="NCBI Taxonomy" id="48140"/>
    <lineage>
        <taxon>Eukaryota</taxon>
        <taxon>Fungi</taxon>
        <taxon>Dikarya</taxon>
        <taxon>Basidiomycota</taxon>
        <taxon>Agaricomycotina</taxon>
        <taxon>Agaricomycetes</taxon>
        <taxon>Polyporales</taxon>
        <taxon>Phanerochaetaceae</taxon>
        <taxon>Phanerochaete</taxon>
    </lineage>
</organism>
<evidence type="ECO:0000256" key="4">
    <source>
        <dbReference type="SAM" id="MobiDB-lite"/>
    </source>
</evidence>
<dbReference type="PROSITE" id="PS50048">
    <property type="entry name" value="ZN2_CY6_FUNGAL_2"/>
    <property type="match status" value="1"/>
</dbReference>
<dbReference type="InterPro" id="IPR007219">
    <property type="entry name" value="XnlR_reg_dom"/>
</dbReference>
<dbReference type="Pfam" id="PF04082">
    <property type="entry name" value="Fungal_trans"/>
    <property type="match status" value="1"/>
</dbReference>
<proteinExistence type="predicted"/>
<dbReference type="InterPro" id="IPR001138">
    <property type="entry name" value="Zn2Cys6_DnaBD"/>
</dbReference>
<dbReference type="GO" id="GO:0006351">
    <property type="term" value="P:DNA-templated transcription"/>
    <property type="evidence" value="ECO:0007669"/>
    <property type="project" value="InterPro"/>
</dbReference>